<feature type="transmembrane region" description="Helical" evidence="1">
    <location>
        <begin position="29"/>
        <end position="53"/>
    </location>
</feature>
<evidence type="ECO:0000313" key="4">
    <source>
        <dbReference type="Proteomes" id="UP001139485"/>
    </source>
</evidence>
<name>A0A9X2IG21_9ACTN</name>
<organism evidence="3 4">
    <name type="scientific">Nocardioides bruguierae</name>
    <dbReference type="NCBI Taxonomy" id="2945102"/>
    <lineage>
        <taxon>Bacteria</taxon>
        <taxon>Bacillati</taxon>
        <taxon>Actinomycetota</taxon>
        <taxon>Actinomycetes</taxon>
        <taxon>Propionibacteriales</taxon>
        <taxon>Nocardioidaceae</taxon>
        <taxon>Nocardioides</taxon>
    </lineage>
</organism>
<dbReference type="Pfam" id="PF13828">
    <property type="entry name" value="DUF4190"/>
    <property type="match status" value="1"/>
</dbReference>
<comment type="caution">
    <text evidence="3">The sequence shown here is derived from an EMBL/GenBank/DDBJ whole genome shotgun (WGS) entry which is preliminary data.</text>
</comment>
<reference evidence="3" key="1">
    <citation type="submission" date="2022-05" db="EMBL/GenBank/DDBJ databases">
        <authorList>
            <person name="Tuo L."/>
        </authorList>
    </citation>
    <scope>NUCLEOTIDE SEQUENCE</scope>
    <source>
        <strain evidence="3">BSK12Z-4</strain>
    </source>
</reference>
<sequence>MSYDAPPPPPPYGGEPGGYAAPAGKSKKAIWALVTGIVGLLCCGPAAIVAIVLGHQAKGEISASGQEGAGMAQAGFILGIVGVVLWVLILILNAGSFMSV</sequence>
<keyword evidence="1" id="KW-1133">Transmembrane helix</keyword>
<feature type="transmembrane region" description="Helical" evidence="1">
    <location>
        <begin position="74"/>
        <end position="94"/>
    </location>
</feature>
<gene>
    <name evidence="3" type="ORF">M8330_14895</name>
</gene>
<dbReference type="Proteomes" id="UP001139485">
    <property type="component" value="Unassembled WGS sequence"/>
</dbReference>
<evidence type="ECO:0000313" key="3">
    <source>
        <dbReference type="EMBL" id="MCM0621578.1"/>
    </source>
</evidence>
<dbReference type="RefSeq" id="WP_250827971.1">
    <property type="nucleotide sequence ID" value="NZ_JAMOIL010000020.1"/>
</dbReference>
<keyword evidence="1" id="KW-0812">Transmembrane</keyword>
<protein>
    <submittedName>
        <fullName evidence="3">DUF4190 domain-containing protein</fullName>
    </submittedName>
</protein>
<dbReference type="AlphaFoldDB" id="A0A9X2IG21"/>
<evidence type="ECO:0000259" key="2">
    <source>
        <dbReference type="Pfam" id="PF13828"/>
    </source>
</evidence>
<accession>A0A9X2IG21</accession>
<feature type="domain" description="DUF4190" evidence="2">
    <location>
        <begin position="28"/>
        <end position="88"/>
    </location>
</feature>
<proteinExistence type="predicted"/>
<keyword evidence="4" id="KW-1185">Reference proteome</keyword>
<keyword evidence="1" id="KW-0472">Membrane</keyword>
<dbReference type="InterPro" id="IPR025241">
    <property type="entry name" value="DUF4190"/>
</dbReference>
<evidence type="ECO:0000256" key="1">
    <source>
        <dbReference type="SAM" id="Phobius"/>
    </source>
</evidence>
<dbReference type="EMBL" id="JAMOIL010000020">
    <property type="protein sequence ID" value="MCM0621578.1"/>
    <property type="molecule type" value="Genomic_DNA"/>
</dbReference>